<evidence type="ECO:0000313" key="2">
    <source>
        <dbReference type="Proteomes" id="UP001152622"/>
    </source>
</evidence>
<organism evidence="1 2">
    <name type="scientific">Synaphobranchus kaupii</name>
    <name type="common">Kaup's arrowtooth eel</name>
    <dbReference type="NCBI Taxonomy" id="118154"/>
    <lineage>
        <taxon>Eukaryota</taxon>
        <taxon>Metazoa</taxon>
        <taxon>Chordata</taxon>
        <taxon>Craniata</taxon>
        <taxon>Vertebrata</taxon>
        <taxon>Euteleostomi</taxon>
        <taxon>Actinopterygii</taxon>
        <taxon>Neopterygii</taxon>
        <taxon>Teleostei</taxon>
        <taxon>Anguilliformes</taxon>
        <taxon>Synaphobranchidae</taxon>
        <taxon>Synaphobranchus</taxon>
    </lineage>
</organism>
<dbReference type="AlphaFoldDB" id="A0A9Q1IGH1"/>
<dbReference type="EMBL" id="JAINUF010000015">
    <property type="protein sequence ID" value="KAJ8340993.1"/>
    <property type="molecule type" value="Genomic_DNA"/>
</dbReference>
<evidence type="ECO:0000313" key="1">
    <source>
        <dbReference type="EMBL" id="KAJ8340993.1"/>
    </source>
</evidence>
<sequence>MATALPPDMTVLRNEGSSCGGERFSSGGVPGVMSPWLWGGTRACGLDMAVFLHPQQRGRYTVWLTRRGSPPLTLLSTDKARRPGIPSLPRWNRTPKCACRQPIRWIIIPNEKFITVPPPWLLFLTSQPSEKSPLYASFPAPEQALCVGLVTALFPYSLGS</sequence>
<dbReference type="Proteomes" id="UP001152622">
    <property type="component" value="Chromosome 15"/>
</dbReference>
<dbReference type="OrthoDB" id="8845305at2759"/>
<keyword evidence="2" id="KW-1185">Reference proteome</keyword>
<protein>
    <submittedName>
        <fullName evidence="1">Uncharacterized protein</fullName>
    </submittedName>
</protein>
<accession>A0A9Q1IGH1</accession>
<proteinExistence type="predicted"/>
<gene>
    <name evidence="1" type="ORF">SKAU_G00332840</name>
</gene>
<reference evidence="1" key="1">
    <citation type="journal article" date="2023" name="Science">
        <title>Genome structures resolve the early diversification of teleost fishes.</title>
        <authorList>
            <person name="Parey E."/>
            <person name="Louis A."/>
            <person name="Montfort J."/>
            <person name="Bouchez O."/>
            <person name="Roques C."/>
            <person name="Iampietro C."/>
            <person name="Lluch J."/>
            <person name="Castinel A."/>
            <person name="Donnadieu C."/>
            <person name="Desvignes T."/>
            <person name="Floi Bucao C."/>
            <person name="Jouanno E."/>
            <person name="Wen M."/>
            <person name="Mejri S."/>
            <person name="Dirks R."/>
            <person name="Jansen H."/>
            <person name="Henkel C."/>
            <person name="Chen W.J."/>
            <person name="Zahm M."/>
            <person name="Cabau C."/>
            <person name="Klopp C."/>
            <person name="Thompson A.W."/>
            <person name="Robinson-Rechavi M."/>
            <person name="Braasch I."/>
            <person name="Lecointre G."/>
            <person name="Bobe J."/>
            <person name="Postlethwait J.H."/>
            <person name="Berthelot C."/>
            <person name="Roest Crollius H."/>
            <person name="Guiguen Y."/>
        </authorList>
    </citation>
    <scope>NUCLEOTIDE SEQUENCE</scope>
    <source>
        <strain evidence="1">WJC10195</strain>
    </source>
</reference>
<comment type="caution">
    <text evidence="1">The sequence shown here is derived from an EMBL/GenBank/DDBJ whole genome shotgun (WGS) entry which is preliminary data.</text>
</comment>
<name>A0A9Q1IGH1_SYNKA</name>